<name>A0A1G5Q8Z6_9GAMM</name>
<evidence type="ECO:0000313" key="4">
    <source>
        <dbReference type="EMBL" id="SCZ58355.1"/>
    </source>
</evidence>
<dbReference type="GO" id="GO:0015036">
    <property type="term" value="F:disulfide oxidoreductase activity"/>
    <property type="evidence" value="ECO:0007669"/>
    <property type="project" value="UniProtKB-ARBA"/>
</dbReference>
<keyword evidence="5" id="KW-1185">Reference proteome</keyword>
<dbReference type="PROSITE" id="PS00194">
    <property type="entry name" value="THIOREDOXIN_1"/>
    <property type="match status" value="1"/>
</dbReference>
<evidence type="ECO:0000256" key="2">
    <source>
        <dbReference type="SAM" id="SignalP"/>
    </source>
</evidence>
<dbReference type="InterPro" id="IPR013766">
    <property type="entry name" value="Thioredoxin_domain"/>
</dbReference>
<dbReference type="CDD" id="cd02966">
    <property type="entry name" value="TlpA_like_family"/>
    <property type="match status" value="1"/>
</dbReference>
<dbReference type="InterPro" id="IPR036249">
    <property type="entry name" value="Thioredoxin-like_sf"/>
</dbReference>
<dbReference type="Pfam" id="PF00578">
    <property type="entry name" value="AhpC-TSA"/>
    <property type="match status" value="1"/>
</dbReference>
<dbReference type="GO" id="GO:0016853">
    <property type="term" value="F:isomerase activity"/>
    <property type="evidence" value="ECO:0007669"/>
    <property type="project" value="UniProtKB-KW"/>
</dbReference>
<dbReference type="PANTHER" id="PTHR42852:SF17">
    <property type="entry name" value="THIOREDOXIN-LIKE PROTEIN HI_1115"/>
    <property type="match status" value="1"/>
</dbReference>
<keyword evidence="1" id="KW-0676">Redox-active center</keyword>
<evidence type="ECO:0000256" key="1">
    <source>
        <dbReference type="ARBA" id="ARBA00023284"/>
    </source>
</evidence>
<dbReference type="InterPro" id="IPR017937">
    <property type="entry name" value="Thioredoxin_CS"/>
</dbReference>
<dbReference type="Proteomes" id="UP000199648">
    <property type="component" value="Unassembled WGS sequence"/>
</dbReference>
<protein>
    <submittedName>
        <fullName evidence="4">Thiol-disulfide isomerase or thioredoxin</fullName>
    </submittedName>
</protein>
<dbReference type="STRING" id="415747.SAMN03097708_01671"/>
<feature type="signal peptide" evidence="2">
    <location>
        <begin position="1"/>
        <end position="26"/>
    </location>
</feature>
<dbReference type="GO" id="GO:0016209">
    <property type="term" value="F:antioxidant activity"/>
    <property type="evidence" value="ECO:0007669"/>
    <property type="project" value="InterPro"/>
</dbReference>
<dbReference type="SUPFAM" id="SSF52833">
    <property type="entry name" value="Thioredoxin-like"/>
    <property type="match status" value="1"/>
</dbReference>
<evidence type="ECO:0000313" key="5">
    <source>
        <dbReference type="Proteomes" id="UP000199648"/>
    </source>
</evidence>
<gene>
    <name evidence="4" type="ORF">SAMN03097708_01671</name>
</gene>
<dbReference type="InterPro" id="IPR050553">
    <property type="entry name" value="Thioredoxin_ResA/DsbE_sf"/>
</dbReference>
<sequence length="185" mass="20127">MNASFSKAVCRAALAALLLWATAAPGAGLDTSLVRAAGMKPYPVPLTAPAFRLPRLGDDASRTKGNYRGQVVLLNFWASWCPPCREEFPSLERLQEQFEGEEFTVLAVTVADDAVGVERFLGGREVPFDILIDTTERTADAYRAAGVPVTYLLDREGRLLAGKSGPDEWDSPAMVRLIRAAVEEQ</sequence>
<evidence type="ECO:0000259" key="3">
    <source>
        <dbReference type="PROSITE" id="PS51352"/>
    </source>
</evidence>
<dbReference type="PROSITE" id="PS51352">
    <property type="entry name" value="THIOREDOXIN_2"/>
    <property type="match status" value="1"/>
</dbReference>
<feature type="chain" id="PRO_5011712086" evidence="2">
    <location>
        <begin position="27"/>
        <end position="185"/>
    </location>
</feature>
<dbReference type="InterPro" id="IPR000866">
    <property type="entry name" value="AhpC/TSA"/>
</dbReference>
<dbReference type="EMBL" id="FMWD01000004">
    <property type="protein sequence ID" value="SCZ58355.1"/>
    <property type="molecule type" value="Genomic_DNA"/>
</dbReference>
<accession>A0A1G5Q8Z6</accession>
<reference evidence="4 5" key="1">
    <citation type="submission" date="2016-10" db="EMBL/GenBank/DDBJ databases">
        <authorList>
            <person name="de Groot N.N."/>
        </authorList>
    </citation>
    <scope>NUCLEOTIDE SEQUENCE [LARGE SCALE GENOMIC DNA]</scope>
    <source>
        <strain evidence="4 5">HLD2</strain>
    </source>
</reference>
<keyword evidence="2" id="KW-0732">Signal</keyword>
<feature type="domain" description="Thioredoxin" evidence="3">
    <location>
        <begin position="42"/>
        <end position="183"/>
    </location>
</feature>
<dbReference type="PANTHER" id="PTHR42852">
    <property type="entry name" value="THIOL:DISULFIDE INTERCHANGE PROTEIN DSBE"/>
    <property type="match status" value="1"/>
</dbReference>
<dbReference type="Gene3D" id="3.40.30.10">
    <property type="entry name" value="Glutaredoxin"/>
    <property type="match status" value="1"/>
</dbReference>
<proteinExistence type="predicted"/>
<keyword evidence="4" id="KW-0413">Isomerase</keyword>
<organism evidence="4 5">
    <name type="scientific">Thiohalomonas denitrificans</name>
    <dbReference type="NCBI Taxonomy" id="415747"/>
    <lineage>
        <taxon>Bacteria</taxon>
        <taxon>Pseudomonadati</taxon>
        <taxon>Pseudomonadota</taxon>
        <taxon>Gammaproteobacteria</taxon>
        <taxon>Thiohalomonadales</taxon>
        <taxon>Thiohalomonadaceae</taxon>
        <taxon>Thiohalomonas</taxon>
    </lineage>
</organism>
<dbReference type="AlphaFoldDB" id="A0A1G5Q8Z6"/>